<evidence type="ECO:0000313" key="1">
    <source>
        <dbReference type="EMBL" id="KGF97382.1"/>
    </source>
</evidence>
<dbReference type="RefSeq" id="WP_032526744.1">
    <property type="nucleotide sequence ID" value="NZ_CP138951.1"/>
</dbReference>
<name>A0A0A2A654_PROMR</name>
<dbReference type="STRING" id="74545.EU96_1094"/>
<dbReference type="AlphaFoldDB" id="A0A0A2A654"/>
<dbReference type="PROSITE" id="PS51257">
    <property type="entry name" value="PROKAR_LIPOPROTEIN"/>
    <property type="match status" value="1"/>
</dbReference>
<dbReference type="OrthoDB" id="541290at2"/>
<dbReference type="EMBL" id="JNAM01000010">
    <property type="protein sequence ID" value="KGF97382.1"/>
    <property type="molecule type" value="Genomic_DNA"/>
</dbReference>
<reference evidence="2" key="1">
    <citation type="journal article" date="2014" name="Sci. Data">
        <title>Genomes of diverse isolates of the marine cyanobacterium Prochlorococcus.</title>
        <authorList>
            <person name="Biller S."/>
            <person name="Berube P."/>
            <person name="Thompson J."/>
            <person name="Kelly L."/>
            <person name="Roggensack S."/>
            <person name="Awad L."/>
            <person name="Roache-Johnson K."/>
            <person name="Ding H."/>
            <person name="Giovannoni S.J."/>
            <person name="Moore L.R."/>
            <person name="Chisholm S.W."/>
        </authorList>
    </citation>
    <scope>NUCLEOTIDE SEQUENCE [LARGE SCALE GENOMIC DNA]</scope>
    <source>
        <strain evidence="2">MIT 9302</strain>
    </source>
</reference>
<dbReference type="eggNOG" id="ENOG50324EZ">
    <property type="taxonomic scope" value="Bacteria"/>
</dbReference>
<sequence length="194" mass="23045">MILKKKEIFLVIFLILLQSCSGGRIGNFLESSFKDLEKISQEEELQKNLLNKRTVVKENKEIDDKKNKKIKKVEKPKNVLENKKYINLVKENKEIDDKKNKKIKKVEKPKNVLENKKDKNLEKLQKQKNNKIKNSLKKRRDELQSYKIIFILKDVDPKDPTEDLTNILRNSEVNFEIEKIERILDSKNKTINKN</sequence>
<gene>
    <name evidence="1" type="ORF">EU96_1094</name>
</gene>
<evidence type="ECO:0000313" key="2">
    <source>
        <dbReference type="Proteomes" id="UP000030445"/>
    </source>
</evidence>
<evidence type="ECO:0008006" key="3">
    <source>
        <dbReference type="Google" id="ProtNLM"/>
    </source>
</evidence>
<proteinExistence type="predicted"/>
<dbReference type="Proteomes" id="UP000030445">
    <property type="component" value="Unassembled WGS sequence"/>
</dbReference>
<protein>
    <recommendedName>
        <fullName evidence="3">Lipoprotein</fullName>
    </recommendedName>
</protein>
<comment type="caution">
    <text evidence="1">The sequence shown here is derived from an EMBL/GenBank/DDBJ whole genome shotgun (WGS) entry which is preliminary data.</text>
</comment>
<accession>A0A0A2A654</accession>
<organism evidence="1 2">
    <name type="scientific">Prochlorococcus marinus str. MIT 9302</name>
    <dbReference type="NCBI Taxonomy" id="74545"/>
    <lineage>
        <taxon>Bacteria</taxon>
        <taxon>Bacillati</taxon>
        <taxon>Cyanobacteriota</taxon>
        <taxon>Cyanophyceae</taxon>
        <taxon>Synechococcales</taxon>
        <taxon>Prochlorococcaceae</taxon>
        <taxon>Prochlorococcus</taxon>
    </lineage>
</organism>